<sequence length="115" mass="12772">MACFHMKVDGDWQIGEPMGNGGCLLFGRTSGKYYDYPCNFPLQYVCEWIPDSVCDGSNCSNSSVCVPLKFNDHKCVCSENPSRTPEVGCNHSVKFSAQSSLLLLLLFISYVMPKI</sequence>
<dbReference type="EMBL" id="CAXKWB010002352">
    <property type="protein sequence ID" value="CAL4066680.1"/>
    <property type="molecule type" value="Genomic_DNA"/>
</dbReference>
<name>A0AAV2PYL6_MEGNR</name>
<accession>A0AAV2PYL6</accession>
<dbReference type="AlphaFoldDB" id="A0AAV2PYL6"/>
<dbReference type="InterPro" id="IPR016187">
    <property type="entry name" value="CTDL_fold"/>
</dbReference>
<proteinExistence type="predicted"/>
<dbReference type="SUPFAM" id="SSF56436">
    <property type="entry name" value="C-type lectin-like"/>
    <property type="match status" value="1"/>
</dbReference>
<reference evidence="1 2" key="1">
    <citation type="submission" date="2024-05" db="EMBL/GenBank/DDBJ databases">
        <authorList>
            <person name="Wallberg A."/>
        </authorList>
    </citation>
    <scope>NUCLEOTIDE SEQUENCE [LARGE SCALE GENOMIC DNA]</scope>
</reference>
<gene>
    <name evidence="1" type="ORF">MNOR_LOCUS5927</name>
</gene>
<protein>
    <submittedName>
        <fullName evidence="1">Uncharacterized protein</fullName>
    </submittedName>
</protein>
<evidence type="ECO:0000313" key="1">
    <source>
        <dbReference type="EMBL" id="CAL4066680.1"/>
    </source>
</evidence>
<evidence type="ECO:0000313" key="2">
    <source>
        <dbReference type="Proteomes" id="UP001497623"/>
    </source>
</evidence>
<keyword evidence="2" id="KW-1185">Reference proteome</keyword>
<comment type="caution">
    <text evidence="1">The sequence shown here is derived from an EMBL/GenBank/DDBJ whole genome shotgun (WGS) entry which is preliminary data.</text>
</comment>
<dbReference type="Proteomes" id="UP001497623">
    <property type="component" value="Unassembled WGS sequence"/>
</dbReference>
<organism evidence="1 2">
    <name type="scientific">Meganyctiphanes norvegica</name>
    <name type="common">Northern krill</name>
    <name type="synonym">Thysanopoda norvegica</name>
    <dbReference type="NCBI Taxonomy" id="48144"/>
    <lineage>
        <taxon>Eukaryota</taxon>
        <taxon>Metazoa</taxon>
        <taxon>Ecdysozoa</taxon>
        <taxon>Arthropoda</taxon>
        <taxon>Crustacea</taxon>
        <taxon>Multicrustacea</taxon>
        <taxon>Malacostraca</taxon>
        <taxon>Eumalacostraca</taxon>
        <taxon>Eucarida</taxon>
        <taxon>Euphausiacea</taxon>
        <taxon>Euphausiidae</taxon>
        <taxon>Meganyctiphanes</taxon>
    </lineage>
</organism>